<comment type="similarity">
    <text evidence="1 2">Belongs to the polypeptide deformylase family.</text>
</comment>
<dbReference type="Gene3D" id="3.90.45.10">
    <property type="entry name" value="Peptide deformylase"/>
    <property type="match status" value="1"/>
</dbReference>
<evidence type="ECO:0000313" key="3">
    <source>
        <dbReference type="EMBL" id="SDB52749.1"/>
    </source>
</evidence>
<comment type="catalytic activity">
    <reaction evidence="2">
        <text>N-terminal N-formyl-L-methionyl-[peptide] + H2O = N-terminal L-methionyl-[peptide] + formate</text>
        <dbReference type="Rhea" id="RHEA:24420"/>
        <dbReference type="Rhea" id="RHEA-COMP:10639"/>
        <dbReference type="Rhea" id="RHEA-COMP:10640"/>
        <dbReference type="ChEBI" id="CHEBI:15377"/>
        <dbReference type="ChEBI" id="CHEBI:15740"/>
        <dbReference type="ChEBI" id="CHEBI:49298"/>
        <dbReference type="ChEBI" id="CHEBI:64731"/>
        <dbReference type="EC" id="3.5.1.88"/>
    </reaction>
</comment>
<evidence type="ECO:0000313" key="4">
    <source>
        <dbReference type="Proteomes" id="UP000199071"/>
    </source>
</evidence>
<reference evidence="3 4" key="1">
    <citation type="submission" date="2016-10" db="EMBL/GenBank/DDBJ databases">
        <authorList>
            <person name="de Groot N.N."/>
        </authorList>
    </citation>
    <scope>NUCLEOTIDE SEQUENCE [LARGE SCALE GENOMIC DNA]</scope>
    <source>
        <strain evidence="3 4">ATCC 35022</strain>
    </source>
</reference>
<feature type="binding site" evidence="2">
    <location>
        <position position="139"/>
    </location>
    <ligand>
        <name>Fe cation</name>
        <dbReference type="ChEBI" id="CHEBI:24875"/>
    </ligand>
</feature>
<dbReference type="InterPro" id="IPR023635">
    <property type="entry name" value="Peptide_deformylase"/>
</dbReference>
<dbReference type="GO" id="GO:0046872">
    <property type="term" value="F:metal ion binding"/>
    <property type="evidence" value="ECO:0007669"/>
    <property type="project" value="UniProtKB-KW"/>
</dbReference>
<dbReference type="EMBL" id="FMXQ01000010">
    <property type="protein sequence ID" value="SDB52749.1"/>
    <property type="molecule type" value="Genomic_DNA"/>
</dbReference>
<dbReference type="PANTHER" id="PTHR10458:SF22">
    <property type="entry name" value="PEPTIDE DEFORMYLASE"/>
    <property type="match status" value="1"/>
</dbReference>
<keyword evidence="4" id="KW-1185">Reference proteome</keyword>
<dbReference type="AlphaFoldDB" id="A0A1G6E5M3"/>
<dbReference type="PIRSF" id="PIRSF004749">
    <property type="entry name" value="Pep_def"/>
    <property type="match status" value="1"/>
</dbReference>
<dbReference type="GO" id="GO:0042586">
    <property type="term" value="F:peptide deformylase activity"/>
    <property type="evidence" value="ECO:0007669"/>
    <property type="project" value="UniProtKB-UniRule"/>
</dbReference>
<dbReference type="RefSeq" id="WP_090879581.1">
    <property type="nucleotide sequence ID" value="NZ_FMXQ01000010.1"/>
</dbReference>
<dbReference type="InterPro" id="IPR036821">
    <property type="entry name" value="Peptide_deformylase_sf"/>
</dbReference>
<keyword evidence="2" id="KW-0408">Iron</keyword>
<keyword evidence="2" id="KW-0378">Hydrolase</keyword>
<dbReference type="NCBIfam" id="NF001159">
    <property type="entry name" value="PRK00150.1-3"/>
    <property type="match status" value="1"/>
</dbReference>
<protein>
    <recommendedName>
        <fullName evidence="2">Peptide deformylase</fullName>
        <shortName evidence="2">PDF</shortName>
        <ecNumber evidence="2">3.5.1.88</ecNumber>
    </recommendedName>
    <alternativeName>
        <fullName evidence="2">Polypeptide deformylase</fullName>
    </alternativeName>
</protein>
<keyword evidence="2" id="KW-0648">Protein biosynthesis</keyword>
<dbReference type="PANTHER" id="PTHR10458">
    <property type="entry name" value="PEPTIDE DEFORMYLASE"/>
    <property type="match status" value="1"/>
</dbReference>
<feature type="binding site" evidence="2">
    <location>
        <position position="143"/>
    </location>
    <ligand>
        <name>Fe cation</name>
        <dbReference type="ChEBI" id="CHEBI:24875"/>
    </ligand>
</feature>
<dbReference type="HAMAP" id="MF_00163">
    <property type="entry name" value="Pep_deformylase"/>
    <property type="match status" value="1"/>
</dbReference>
<dbReference type="PRINTS" id="PR01576">
    <property type="entry name" value="PDEFORMYLASE"/>
</dbReference>
<dbReference type="Pfam" id="PF01327">
    <property type="entry name" value="Pep_deformylase"/>
    <property type="match status" value="1"/>
</dbReference>
<dbReference type="OrthoDB" id="9804313at2"/>
<dbReference type="CDD" id="cd00487">
    <property type="entry name" value="Pep_deformylase"/>
    <property type="match status" value="1"/>
</dbReference>
<sequence length="178" mass="19950">MAKLDIITLPDRKLRLVSEPVERVDDDVRKFADDMLDAMYAAPGIGLAAIQVGVPRRMLVCDVAQREDEEADRDPMVLINPQILASSDEGVVREEGCLSIPDYFAEVERPDSIRVAFLDRDGKAQEIEATGVLATCLQHEIDHLNGKLFIDYLSKLKRDMVIRRFTKQAKLSPKSGIL</sequence>
<gene>
    <name evidence="2" type="primary">def</name>
    <name evidence="3" type="ORF">SAMN02982931_04155</name>
</gene>
<evidence type="ECO:0000256" key="1">
    <source>
        <dbReference type="ARBA" id="ARBA00010759"/>
    </source>
</evidence>
<proteinExistence type="inferred from homology"/>
<dbReference type="STRING" id="665467.SAMN02982931_04155"/>
<keyword evidence="2" id="KW-0479">Metal-binding</keyword>
<dbReference type="NCBIfam" id="TIGR00079">
    <property type="entry name" value="pept_deformyl"/>
    <property type="match status" value="1"/>
</dbReference>
<dbReference type="EC" id="3.5.1.88" evidence="2"/>
<accession>A0A1G6E5M3</accession>
<comment type="cofactor">
    <cofactor evidence="2">
        <name>Fe(2+)</name>
        <dbReference type="ChEBI" id="CHEBI:29033"/>
    </cofactor>
    <text evidence="2">Binds 1 Fe(2+) ion.</text>
</comment>
<dbReference type="Proteomes" id="UP000199071">
    <property type="component" value="Unassembled WGS sequence"/>
</dbReference>
<organism evidence="3 4">
    <name type="scientific">Bauldia litoralis</name>
    <dbReference type="NCBI Taxonomy" id="665467"/>
    <lineage>
        <taxon>Bacteria</taxon>
        <taxon>Pseudomonadati</taxon>
        <taxon>Pseudomonadota</taxon>
        <taxon>Alphaproteobacteria</taxon>
        <taxon>Hyphomicrobiales</taxon>
        <taxon>Kaistiaceae</taxon>
        <taxon>Bauldia</taxon>
    </lineage>
</organism>
<comment type="function">
    <text evidence="2">Removes the formyl group from the N-terminal Met of newly synthesized proteins. Requires at least a dipeptide for an efficient rate of reaction. N-terminal L-methionine is a prerequisite for activity but the enzyme has broad specificity at other positions.</text>
</comment>
<feature type="binding site" evidence="2">
    <location>
        <position position="97"/>
    </location>
    <ligand>
        <name>Fe cation</name>
        <dbReference type="ChEBI" id="CHEBI:24875"/>
    </ligand>
</feature>
<feature type="active site" evidence="2">
    <location>
        <position position="140"/>
    </location>
</feature>
<evidence type="ECO:0000256" key="2">
    <source>
        <dbReference type="HAMAP-Rule" id="MF_00163"/>
    </source>
</evidence>
<dbReference type="GO" id="GO:0006412">
    <property type="term" value="P:translation"/>
    <property type="evidence" value="ECO:0007669"/>
    <property type="project" value="UniProtKB-UniRule"/>
</dbReference>
<name>A0A1G6E5M3_9HYPH</name>
<dbReference type="SUPFAM" id="SSF56420">
    <property type="entry name" value="Peptide deformylase"/>
    <property type="match status" value="1"/>
</dbReference>